<accession>A0ABW0LI27</accession>
<dbReference type="Proteomes" id="UP001596147">
    <property type="component" value="Unassembled WGS sequence"/>
</dbReference>
<dbReference type="InterPro" id="IPR027417">
    <property type="entry name" value="P-loop_NTPase"/>
</dbReference>
<dbReference type="InterPro" id="IPR017871">
    <property type="entry name" value="ABC_transporter-like_CS"/>
</dbReference>
<keyword evidence="1" id="KW-0813">Transport</keyword>
<keyword evidence="6" id="KW-1185">Reference proteome</keyword>
<dbReference type="CDD" id="cd03293">
    <property type="entry name" value="ABC_NrtD_SsuB_transporters"/>
    <property type="match status" value="1"/>
</dbReference>
<proteinExistence type="predicted"/>
<dbReference type="Pfam" id="PF00005">
    <property type="entry name" value="ABC_tran"/>
    <property type="match status" value="1"/>
</dbReference>
<dbReference type="InterPro" id="IPR003593">
    <property type="entry name" value="AAA+_ATPase"/>
</dbReference>
<evidence type="ECO:0000259" key="4">
    <source>
        <dbReference type="PROSITE" id="PS50893"/>
    </source>
</evidence>
<dbReference type="InterPro" id="IPR050166">
    <property type="entry name" value="ABC_transporter_ATP-bind"/>
</dbReference>
<dbReference type="PANTHER" id="PTHR42788">
    <property type="entry name" value="TAURINE IMPORT ATP-BINDING PROTEIN-RELATED"/>
    <property type="match status" value="1"/>
</dbReference>
<dbReference type="RefSeq" id="WP_382352098.1">
    <property type="nucleotide sequence ID" value="NZ_JBHSMC010000014.1"/>
</dbReference>
<dbReference type="PROSITE" id="PS50893">
    <property type="entry name" value="ABC_TRANSPORTER_2"/>
    <property type="match status" value="1"/>
</dbReference>
<dbReference type="EMBL" id="JBHSMC010000014">
    <property type="protein sequence ID" value="MFC5465494.1"/>
    <property type="molecule type" value="Genomic_DNA"/>
</dbReference>
<dbReference type="PROSITE" id="PS00211">
    <property type="entry name" value="ABC_TRANSPORTER_1"/>
    <property type="match status" value="1"/>
</dbReference>
<evidence type="ECO:0000313" key="5">
    <source>
        <dbReference type="EMBL" id="MFC5465494.1"/>
    </source>
</evidence>
<dbReference type="SUPFAM" id="SSF52540">
    <property type="entry name" value="P-loop containing nucleoside triphosphate hydrolases"/>
    <property type="match status" value="1"/>
</dbReference>
<reference evidence="6" key="1">
    <citation type="journal article" date="2019" name="Int. J. Syst. Evol. Microbiol.">
        <title>The Global Catalogue of Microorganisms (GCM) 10K type strain sequencing project: providing services to taxonomists for standard genome sequencing and annotation.</title>
        <authorList>
            <consortium name="The Broad Institute Genomics Platform"/>
            <consortium name="The Broad Institute Genome Sequencing Center for Infectious Disease"/>
            <person name="Wu L."/>
            <person name="Ma J."/>
        </authorList>
    </citation>
    <scope>NUCLEOTIDE SEQUENCE [LARGE SCALE GENOMIC DNA]</scope>
    <source>
        <strain evidence="6">CGMCC 1.12237</strain>
    </source>
</reference>
<gene>
    <name evidence="5" type="ORF">ACFPM4_12105</name>
</gene>
<dbReference type="InterPro" id="IPR003439">
    <property type="entry name" value="ABC_transporter-like_ATP-bd"/>
</dbReference>
<organism evidence="5 6">
    <name type="scientific">Lederbergia graminis</name>
    <dbReference type="NCBI Taxonomy" id="735518"/>
    <lineage>
        <taxon>Bacteria</taxon>
        <taxon>Bacillati</taxon>
        <taxon>Bacillota</taxon>
        <taxon>Bacilli</taxon>
        <taxon>Bacillales</taxon>
        <taxon>Bacillaceae</taxon>
        <taxon>Lederbergia</taxon>
    </lineage>
</organism>
<keyword evidence="3 5" id="KW-0067">ATP-binding</keyword>
<sequence>MGALEVKELSKSFDGREILKDISLHVEEGEFVTILGPSGSGKSTLFQLIGGLLNPDHGAISLDDDNITGKRGFISYMPQQPALLPWRTVLDNVILGQELHGTKDKVKAKEMIQKAGLGGYEQAFPEELSGGMKQRVAFIRALLSPQSLICLDEPFSALDDFTRQEMHEWLLSIWSQYKRTILFVTHNIDEALFLSDRILVFSSNPAQIANEFVIPFSRPRKQELLLTEEFLKWKRKISSTIVQNGLGGESDE</sequence>
<name>A0ABW0LI27_9BACI</name>
<dbReference type="PANTHER" id="PTHR42788:SF2">
    <property type="entry name" value="ABC TRANSPORTER ATP-BINDING PROTEIN"/>
    <property type="match status" value="1"/>
</dbReference>
<dbReference type="Gene3D" id="3.40.50.300">
    <property type="entry name" value="P-loop containing nucleotide triphosphate hydrolases"/>
    <property type="match status" value="1"/>
</dbReference>
<evidence type="ECO:0000256" key="1">
    <source>
        <dbReference type="ARBA" id="ARBA00022448"/>
    </source>
</evidence>
<dbReference type="SMART" id="SM00382">
    <property type="entry name" value="AAA"/>
    <property type="match status" value="1"/>
</dbReference>
<dbReference type="GO" id="GO:0005524">
    <property type="term" value="F:ATP binding"/>
    <property type="evidence" value="ECO:0007669"/>
    <property type="project" value="UniProtKB-KW"/>
</dbReference>
<protein>
    <submittedName>
        <fullName evidence="5">ABC transporter ATP-binding protein</fullName>
    </submittedName>
</protein>
<evidence type="ECO:0000256" key="2">
    <source>
        <dbReference type="ARBA" id="ARBA00022741"/>
    </source>
</evidence>
<keyword evidence="2" id="KW-0547">Nucleotide-binding</keyword>
<evidence type="ECO:0000313" key="6">
    <source>
        <dbReference type="Proteomes" id="UP001596147"/>
    </source>
</evidence>
<comment type="caution">
    <text evidence="5">The sequence shown here is derived from an EMBL/GenBank/DDBJ whole genome shotgun (WGS) entry which is preliminary data.</text>
</comment>
<evidence type="ECO:0000256" key="3">
    <source>
        <dbReference type="ARBA" id="ARBA00022840"/>
    </source>
</evidence>
<feature type="domain" description="ABC transporter" evidence="4">
    <location>
        <begin position="4"/>
        <end position="228"/>
    </location>
</feature>